<sequence>MPRETAPDAAEPQVSPEPAEPQISPEPAVLEELRRSQVPSALDSLRTALELDDAQAEQLALLLRAHASPAPHRRPEAGGRIRYFGNACLALQTPEGAVVTDPFLSTDGNGRGRYTLDDLPDFIDLVLVTHGHHGRIVLETLLQLRGRIGAVVAPRSARSEPGEPSTGLFLSRLGFPVVEAGEYDEFGFPGGRVVATPFPGTGGRSAYWVELAGRSAFIGTDAYGDDPEPCRRIRHRLGAADYAFLAMDPGGTPPARHYEALMAKLGLTRPDTPRTPPGPSAEQAAAVTAELGAAETYVYATGDEPWPGHTTAAPSHADPYRAPGIQSFTRWCADRGITAGHLFHQHEWRW</sequence>
<dbReference type="InterPro" id="IPR036866">
    <property type="entry name" value="RibonucZ/Hydroxyglut_hydro"/>
</dbReference>
<dbReference type="RefSeq" id="WP_052704667.1">
    <property type="nucleotide sequence ID" value="NZ_CP029159.1"/>
</dbReference>
<reference evidence="2 3" key="1">
    <citation type="journal article" date="2012" name="J. Bacteriol.">
        <title>Draft genome of Streptomyces tsukubaensis NRRL 18488, the producer of the clinically important immunosuppressant tacrolimus (FK506).</title>
        <authorList>
            <person name="Barreiro C."/>
            <person name="Prieto C."/>
            <person name="Sola-Landa A."/>
            <person name="Solera E."/>
            <person name="Martinez-Castro M."/>
            <person name="Perez-Redondo R."/>
            <person name="Garcia-Estrada C."/>
            <person name="Aparicio J.F."/>
            <person name="Fernandez-Martinez L.T."/>
            <person name="Santos-Aberturas J."/>
            <person name="Salehi-Najafabadi Z."/>
            <person name="Rodriguez-Garcia A."/>
            <person name="Tauch A."/>
            <person name="Martin J.F."/>
        </authorList>
    </citation>
    <scope>NUCLEOTIDE SEQUENCE [LARGE SCALE GENOMIC DNA]</scope>
    <source>
        <strain evidence="3">DSM 42081 / NBRC 108919 / NRRL 18488 / 9993</strain>
    </source>
</reference>
<dbReference type="Pfam" id="PF13483">
    <property type="entry name" value="Lactamase_B_3"/>
    <property type="match status" value="1"/>
</dbReference>
<feature type="region of interest" description="Disordered" evidence="1">
    <location>
        <begin position="1"/>
        <end position="27"/>
    </location>
</feature>
<evidence type="ECO:0000313" key="3">
    <source>
        <dbReference type="Proteomes" id="UP000005940"/>
    </source>
</evidence>
<dbReference type="GO" id="GO:0016787">
    <property type="term" value="F:hydrolase activity"/>
    <property type="evidence" value="ECO:0007669"/>
    <property type="project" value="UniProtKB-KW"/>
</dbReference>
<dbReference type="SUPFAM" id="SSF56281">
    <property type="entry name" value="Metallo-hydrolase/oxidoreductase"/>
    <property type="match status" value="1"/>
</dbReference>
<protein>
    <submittedName>
        <fullName evidence="2">MBL fold metallo-hydrolase</fullName>
    </submittedName>
</protein>
<name>A0A7G3ULQ7_STRT9</name>
<dbReference type="AlphaFoldDB" id="A0A7G3ULQ7"/>
<organism evidence="2 3">
    <name type="scientific">Streptomyces tsukubensis (strain DSM 42081 / NBRC 108919 / NRRL 18488 / 9993)</name>
    <dbReference type="NCBI Taxonomy" id="1114943"/>
    <lineage>
        <taxon>Bacteria</taxon>
        <taxon>Bacillati</taxon>
        <taxon>Actinomycetota</taxon>
        <taxon>Actinomycetes</taxon>
        <taxon>Kitasatosporales</taxon>
        <taxon>Streptomycetaceae</taxon>
        <taxon>Streptomyces</taxon>
    </lineage>
</organism>
<dbReference type="Proteomes" id="UP000005940">
    <property type="component" value="Chromosome"/>
</dbReference>
<evidence type="ECO:0000256" key="1">
    <source>
        <dbReference type="SAM" id="MobiDB-lite"/>
    </source>
</evidence>
<accession>A0A7G3ULQ7</accession>
<dbReference type="EMBL" id="CP029159">
    <property type="protein sequence ID" value="QKM71216.1"/>
    <property type="molecule type" value="Genomic_DNA"/>
</dbReference>
<gene>
    <name evidence="2" type="ORF">STSU_033000</name>
</gene>
<evidence type="ECO:0000313" key="2">
    <source>
        <dbReference type="EMBL" id="QKM71216.1"/>
    </source>
</evidence>
<proteinExistence type="predicted"/>
<keyword evidence="3" id="KW-1185">Reference proteome</keyword>
<dbReference type="Gene3D" id="3.60.15.10">
    <property type="entry name" value="Ribonuclease Z/Hydroxyacylglutathione hydrolase-like"/>
    <property type="match status" value="1"/>
</dbReference>